<proteinExistence type="predicted"/>
<protein>
    <submittedName>
        <fullName evidence="1">Uncharacterized protein</fullName>
    </submittedName>
</protein>
<gene>
    <name evidence="1" type="ORF">GCM10010918_34030</name>
</gene>
<accession>A0A917M2H3</accession>
<dbReference type="AlphaFoldDB" id="A0A917M2H3"/>
<comment type="caution">
    <text evidence="1">The sequence shown here is derived from an EMBL/GenBank/DDBJ whole genome shotgun (WGS) entry which is preliminary data.</text>
</comment>
<dbReference type="RefSeq" id="WP_188890400.1">
    <property type="nucleotide sequence ID" value="NZ_BMHY01000006.1"/>
</dbReference>
<organism evidence="1 2">
    <name type="scientific">Paenibacillus radicis</name>
    <name type="common">ex Gao et al. 2016</name>
    <dbReference type="NCBI Taxonomy" id="1737354"/>
    <lineage>
        <taxon>Bacteria</taxon>
        <taxon>Bacillati</taxon>
        <taxon>Bacillota</taxon>
        <taxon>Bacilli</taxon>
        <taxon>Bacillales</taxon>
        <taxon>Paenibacillaceae</taxon>
        <taxon>Paenibacillus</taxon>
    </lineage>
</organism>
<keyword evidence="2" id="KW-1185">Reference proteome</keyword>
<dbReference type="Proteomes" id="UP000600247">
    <property type="component" value="Unassembled WGS sequence"/>
</dbReference>
<evidence type="ECO:0000313" key="2">
    <source>
        <dbReference type="Proteomes" id="UP000600247"/>
    </source>
</evidence>
<dbReference type="EMBL" id="BMHY01000006">
    <property type="protein sequence ID" value="GGG75030.1"/>
    <property type="molecule type" value="Genomic_DNA"/>
</dbReference>
<evidence type="ECO:0000313" key="1">
    <source>
        <dbReference type="EMBL" id="GGG75030.1"/>
    </source>
</evidence>
<reference evidence="1 2" key="1">
    <citation type="journal article" date="2014" name="Int. J. Syst. Evol. Microbiol.">
        <title>Complete genome sequence of Corynebacterium casei LMG S-19264T (=DSM 44701T), isolated from a smear-ripened cheese.</title>
        <authorList>
            <consortium name="US DOE Joint Genome Institute (JGI-PGF)"/>
            <person name="Walter F."/>
            <person name="Albersmeier A."/>
            <person name="Kalinowski J."/>
            <person name="Ruckert C."/>
        </authorList>
    </citation>
    <scope>NUCLEOTIDE SEQUENCE [LARGE SCALE GENOMIC DNA]</scope>
    <source>
        <strain evidence="1 2">CGMCC 1.15286</strain>
    </source>
</reference>
<name>A0A917M2H3_9BACL</name>
<sequence length="157" mass="17686">MKPTQSMTPKSYVFQVEVLVEGSSNGAALEKIIHALNEAPLLDYRILSGIQLGQLIDERKSEAVNLVPIDISEPVRPENAIDSSSAPEQSDGFDSIRKYMKSNKLIRLIVNKGFGVKLSIPCRIINFDDQTSVVTIYHVDEKQVYTFRLNEIEDFQE</sequence>